<reference evidence="1 2" key="1">
    <citation type="journal article" date="2020" name="Front. Plant Sci.">
        <title>Isolation of Rhizosphere Bacteria That Improve Quality and Water Stress Tolerance in Greenhouse Ornamentals.</title>
        <authorList>
            <person name="Nordstedt N.P."/>
            <person name="Jones M.L."/>
        </authorList>
    </citation>
    <scope>NUCLEOTIDE SEQUENCE [LARGE SCALE GENOMIC DNA]</scope>
    <source>
        <strain evidence="1 2">C6C2</strain>
    </source>
</reference>
<name>A0ABX2M8Q0_9BURK</name>
<dbReference type="RefSeq" id="WP_175354968.1">
    <property type="nucleotide sequence ID" value="NZ_JABFMT010000049.1"/>
</dbReference>
<keyword evidence="2" id="KW-1185">Reference proteome</keyword>
<organism evidence="1 2">
    <name type="scientific">Herbaspirillum robiniae</name>
    <dbReference type="NCBI Taxonomy" id="2014887"/>
    <lineage>
        <taxon>Bacteria</taxon>
        <taxon>Pseudomonadati</taxon>
        <taxon>Pseudomonadota</taxon>
        <taxon>Betaproteobacteria</taxon>
        <taxon>Burkholderiales</taxon>
        <taxon>Oxalobacteraceae</taxon>
        <taxon>Herbaspirillum</taxon>
    </lineage>
</organism>
<evidence type="ECO:0000313" key="2">
    <source>
        <dbReference type="Proteomes" id="UP000536746"/>
    </source>
</evidence>
<dbReference type="EMBL" id="JABFMT010000049">
    <property type="protein sequence ID" value="NUU04591.1"/>
    <property type="molecule type" value="Genomic_DNA"/>
</dbReference>
<proteinExistence type="predicted"/>
<protein>
    <recommendedName>
        <fullName evidence="3">Conjugal transfer protein TraD</fullName>
    </recommendedName>
</protein>
<accession>A0ABX2M8Q0</accession>
<evidence type="ECO:0008006" key="3">
    <source>
        <dbReference type="Google" id="ProtNLM"/>
    </source>
</evidence>
<gene>
    <name evidence="1" type="ORF">HNO84_23530</name>
</gene>
<evidence type="ECO:0000313" key="1">
    <source>
        <dbReference type="EMBL" id="NUU04591.1"/>
    </source>
</evidence>
<dbReference type="Proteomes" id="UP000536746">
    <property type="component" value="Unassembled WGS sequence"/>
</dbReference>
<sequence>MSKVSRRRISLPPDFFVSTERIFDGDSSQQANDDLAASEVFGDDVLREERAICAAESEGLAIHED</sequence>
<comment type="caution">
    <text evidence="1">The sequence shown here is derived from an EMBL/GenBank/DDBJ whole genome shotgun (WGS) entry which is preliminary data.</text>
</comment>